<name>V6SVD3_9FLAO</name>
<dbReference type="OrthoDB" id="1366835at2"/>
<comment type="caution">
    <text evidence="1">The sequence shown here is derived from an EMBL/GenBank/DDBJ whole genome shotgun (WGS) entry which is preliminary data.</text>
</comment>
<dbReference type="EMBL" id="AVGG01000007">
    <property type="protein sequence ID" value="ESU28390.1"/>
    <property type="molecule type" value="Genomic_DNA"/>
</dbReference>
<organism evidence="1 2">
    <name type="scientific">Flavobacterium limnosediminis JC2902</name>
    <dbReference type="NCBI Taxonomy" id="1341181"/>
    <lineage>
        <taxon>Bacteria</taxon>
        <taxon>Pseudomonadati</taxon>
        <taxon>Bacteroidota</taxon>
        <taxon>Flavobacteriia</taxon>
        <taxon>Flavobacteriales</taxon>
        <taxon>Flavobacteriaceae</taxon>
        <taxon>Flavobacterium</taxon>
    </lineage>
</organism>
<dbReference type="eggNOG" id="ENOG5030Z6F">
    <property type="taxonomic scope" value="Bacteria"/>
</dbReference>
<reference evidence="1 2" key="1">
    <citation type="submission" date="2013-08" db="EMBL/GenBank/DDBJ databases">
        <title>Flavobacterium limnosediminis JC2902 genome sequencing.</title>
        <authorList>
            <person name="Lee K."/>
            <person name="Yi H."/>
            <person name="Park S."/>
            <person name="Chun J."/>
        </authorList>
    </citation>
    <scope>NUCLEOTIDE SEQUENCE [LARGE SCALE GENOMIC DNA]</scope>
    <source>
        <strain evidence="1 2">JC2902</strain>
    </source>
</reference>
<gene>
    <name evidence="1" type="ORF">FLJC2902T_17450</name>
</gene>
<accession>V6SVD3</accession>
<protein>
    <submittedName>
        <fullName evidence="1">Uncharacterized protein</fullName>
    </submittedName>
</protein>
<sequence length="150" mass="14952">MLKKPNSKTIGSAALAVGAGVAGAKLSDGIVAIMPESTTKYKKILVAAGAVIVAAAVDGKTTTGQAVQAALVGAAIKQGADYATEMLATTVDPKDNATVSGRFVNAVVGHSTFQPVATPIISANPTARLGNPTVEWAPAMPVERPMAAGV</sequence>
<evidence type="ECO:0000313" key="2">
    <source>
        <dbReference type="Proteomes" id="UP000018004"/>
    </source>
</evidence>
<evidence type="ECO:0000313" key="1">
    <source>
        <dbReference type="EMBL" id="ESU28390.1"/>
    </source>
</evidence>
<keyword evidence="2" id="KW-1185">Reference proteome</keyword>
<dbReference type="AlphaFoldDB" id="V6SVD3"/>
<dbReference type="RefSeq" id="WP_023579373.1">
    <property type="nucleotide sequence ID" value="NZ_AVGG01000007.1"/>
</dbReference>
<dbReference type="PATRIC" id="fig|1341181.4.peg.1718"/>
<dbReference type="Proteomes" id="UP000018004">
    <property type="component" value="Unassembled WGS sequence"/>
</dbReference>
<dbReference type="STRING" id="1341181.FLJC2902T_17450"/>
<proteinExistence type="predicted"/>